<feature type="domain" description="Major facilitator superfamily (MFS) profile" evidence="7">
    <location>
        <begin position="19"/>
        <end position="500"/>
    </location>
</feature>
<feature type="transmembrane region" description="Helical" evidence="6">
    <location>
        <begin position="477"/>
        <end position="496"/>
    </location>
</feature>
<reference evidence="8 9" key="1">
    <citation type="journal article" date="2014" name="Proc. Natl. Acad. Sci. U.S.A.">
        <title>Trajectory and genomic determinants of fungal-pathogen speciation and host adaptation.</title>
        <authorList>
            <person name="Hu X."/>
            <person name="Xiao G."/>
            <person name="Zheng P."/>
            <person name="Shang Y."/>
            <person name="Su Y."/>
            <person name="Zhang X."/>
            <person name="Liu X."/>
            <person name="Zhan S."/>
            <person name="St Leger R.J."/>
            <person name="Wang C."/>
        </authorList>
    </citation>
    <scope>NUCLEOTIDE SEQUENCE [LARGE SCALE GENOMIC DNA]</scope>
    <source>
        <strain evidence="8 9">ARSEF 1941</strain>
    </source>
</reference>
<keyword evidence="5 6" id="KW-0472">Membrane</keyword>
<dbReference type="InterPro" id="IPR001958">
    <property type="entry name" value="Tet-R_TetA/multi-R_MdtG-like"/>
</dbReference>
<dbReference type="InterPro" id="IPR011701">
    <property type="entry name" value="MFS"/>
</dbReference>
<dbReference type="AlphaFoldDB" id="A0A0B2WX73"/>
<feature type="transmembrane region" description="Helical" evidence="6">
    <location>
        <begin position="442"/>
        <end position="465"/>
    </location>
</feature>
<evidence type="ECO:0000256" key="2">
    <source>
        <dbReference type="ARBA" id="ARBA00022448"/>
    </source>
</evidence>
<dbReference type="InterPro" id="IPR036259">
    <property type="entry name" value="MFS_trans_sf"/>
</dbReference>
<feature type="transmembrane region" description="Helical" evidence="6">
    <location>
        <begin position="151"/>
        <end position="170"/>
    </location>
</feature>
<dbReference type="EMBL" id="AZHE01000008">
    <property type="protein sequence ID" value="KHN98184.1"/>
    <property type="molecule type" value="Genomic_DNA"/>
</dbReference>
<dbReference type="GO" id="GO:0022857">
    <property type="term" value="F:transmembrane transporter activity"/>
    <property type="evidence" value="ECO:0007669"/>
    <property type="project" value="InterPro"/>
</dbReference>
<feature type="transmembrane region" description="Helical" evidence="6">
    <location>
        <begin position="347"/>
        <end position="366"/>
    </location>
</feature>
<evidence type="ECO:0000313" key="9">
    <source>
        <dbReference type="Proteomes" id="UP000030816"/>
    </source>
</evidence>
<dbReference type="Proteomes" id="UP000030816">
    <property type="component" value="Unassembled WGS sequence"/>
</dbReference>
<feature type="transmembrane region" description="Helical" evidence="6">
    <location>
        <begin position="378"/>
        <end position="397"/>
    </location>
</feature>
<dbReference type="PROSITE" id="PS50850">
    <property type="entry name" value="MFS"/>
    <property type="match status" value="1"/>
</dbReference>
<evidence type="ECO:0000256" key="6">
    <source>
        <dbReference type="SAM" id="Phobius"/>
    </source>
</evidence>
<dbReference type="PANTHER" id="PTHR23504:SF2">
    <property type="entry name" value="TRANSPORTER, PUTATIVE (AFU_ORTHOLOGUE AFUA_8G04150)-RELATED"/>
    <property type="match status" value="1"/>
</dbReference>
<dbReference type="GeneID" id="63738400"/>
<evidence type="ECO:0000313" key="8">
    <source>
        <dbReference type="EMBL" id="KHN98184.1"/>
    </source>
</evidence>
<dbReference type="Gene3D" id="1.20.1250.20">
    <property type="entry name" value="MFS general substrate transporter like domains"/>
    <property type="match status" value="1"/>
</dbReference>
<keyword evidence="9" id="KW-1185">Reference proteome</keyword>
<dbReference type="Pfam" id="PF07690">
    <property type="entry name" value="MFS_1"/>
    <property type="match status" value="1"/>
</dbReference>
<comment type="subcellular location">
    <subcellularLocation>
        <location evidence="1">Membrane</location>
        <topology evidence="1">Multi-pass membrane protein</topology>
    </subcellularLocation>
</comment>
<evidence type="ECO:0000256" key="3">
    <source>
        <dbReference type="ARBA" id="ARBA00022692"/>
    </source>
</evidence>
<organism evidence="8 9">
    <name type="scientific">Metarhizium album (strain ARSEF 1941)</name>
    <dbReference type="NCBI Taxonomy" id="1081103"/>
    <lineage>
        <taxon>Eukaryota</taxon>
        <taxon>Fungi</taxon>
        <taxon>Dikarya</taxon>
        <taxon>Ascomycota</taxon>
        <taxon>Pezizomycotina</taxon>
        <taxon>Sordariomycetes</taxon>
        <taxon>Hypocreomycetidae</taxon>
        <taxon>Hypocreales</taxon>
        <taxon>Clavicipitaceae</taxon>
        <taxon>Metarhizium</taxon>
    </lineage>
</organism>
<evidence type="ECO:0000256" key="4">
    <source>
        <dbReference type="ARBA" id="ARBA00022989"/>
    </source>
</evidence>
<feature type="transmembrane region" description="Helical" evidence="6">
    <location>
        <begin position="288"/>
        <end position="307"/>
    </location>
</feature>
<evidence type="ECO:0000256" key="5">
    <source>
        <dbReference type="ARBA" id="ARBA00023136"/>
    </source>
</evidence>
<dbReference type="OrthoDB" id="10262656at2759"/>
<keyword evidence="3 6" id="KW-0812">Transmembrane</keyword>
<feature type="transmembrane region" description="Helical" evidence="6">
    <location>
        <begin position="57"/>
        <end position="78"/>
    </location>
</feature>
<evidence type="ECO:0000259" key="7">
    <source>
        <dbReference type="PROSITE" id="PS50850"/>
    </source>
</evidence>
<dbReference type="InterPro" id="IPR020846">
    <property type="entry name" value="MFS_dom"/>
</dbReference>
<name>A0A0B2WX73_METAS</name>
<keyword evidence="4 6" id="KW-1133">Transmembrane helix</keyword>
<feature type="transmembrane region" description="Helical" evidence="6">
    <location>
        <begin position="20"/>
        <end position="45"/>
    </location>
</feature>
<accession>A0A0B2WX73</accession>
<keyword evidence="2" id="KW-0813">Transport</keyword>
<comment type="caution">
    <text evidence="8">The sequence shown here is derived from an EMBL/GenBank/DDBJ whole genome shotgun (WGS) entry which is preliminary data.</text>
</comment>
<dbReference type="GO" id="GO:0016020">
    <property type="term" value="C:membrane"/>
    <property type="evidence" value="ECO:0007669"/>
    <property type="project" value="UniProtKB-SubCell"/>
</dbReference>
<evidence type="ECO:0000256" key="1">
    <source>
        <dbReference type="ARBA" id="ARBA00004141"/>
    </source>
</evidence>
<dbReference type="SUPFAM" id="SSF103473">
    <property type="entry name" value="MFS general substrate transporter"/>
    <property type="match status" value="1"/>
</dbReference>
<gene>
    <name evidence="8" type="ORF">MAM_03945</name>
</gene>
<dbReference type="HOGENOM" id="CLU_001265_54_5_1"/>
<dbReference type="PANTHER" id="PTHR23504">
    <property type="entry name" value="MAJOR FACILITATOR SUPERFAMILY DOMAIN-CONTAINING PROTEIN 10"/>
    <property type="match status" value="1"/>
</dbReference>
<feature type="transmembrane region" description="Helical" evidence="6">
    <location>
        <begin position="90"/>
        <end position="113"/>
    </location>
</feature>
<feature type="transmembrane region" description="Helical" evidence="6">
    <location>
        <begin position="403"/>
        <end position="430"/>
    </location>
</feature>
<feature type="transmembrane region" description="Helical" evidence="6">
    <location>
        <begin position="190"/>
        <end position="214"/>
    </location>
</feature>
<sequence length="532" mass="57817">MALTKHISTRNPNDFPTLQLFLLAVVRLAEPIALTSIFPYAWALVKKFHIGNEQDASFYSGLLISSFSLAEALMGMYWGGLSDRIGRKPVLMIGCLGTMFSMVMVGFASNIWVALLGRAIGGLLNGNIGVIQTMVGELVTKPEHEPRAFAVMPFVWSIGTIIGPCIGGTFADPHESWPNVFLKGGLFQRYPYLLPNLLCAALLLVSIVLGFALLDETHPDMQPRILLPADTYVSEETPLIETSDAMKRPAVDLRAETYGTLRSVQRDAVCDGGREVCSQEKLGLSKVWNKRVVGFIIALCIFTYHSMTYDHLMPIFFEDDRIVNRGTTSLLATLSSSGGLGLSLRDVGMIMAVNGCIALFVQAVIFPVAAERVGVYKLFLIVTVLHPVVYAVVPFLLLVPESLIFPSIYVCLAIRNILSITLYPLLLILIKEATPTSSALGKVNGLAASAGAACRMIAPPIAGFLYTYGSKMNCTALAWYGSVVVAIAGSVQCFLVPRERNTEISDECAWPPPCNKLNALAAEVSNEEQGRQ</sequence>
<dbReference type="PRINTS" id="PR01035">
    <property type="entry name" value="TCRTETA"/>
</dbReference>
<proteinExistence type="predicted"/>
<protein>
    <submittedName>
        <fullName evidence="8">MFS transporter</fullName>
    </submittedName>
</protein>
<dbReference type="CDD" id="cd17330">
    <property type="entry name" value="MFS_SLC46_TetA_like"/>
    <property type="match status" value="1"/>
</dbReference>
<dbReference type="RefSeq" id="XP_040679250.1">
    <property type="nucleotide sequence ID" value="XM_040822744.1"/>
</dbReference>